<evidence type="ECO:0000256" key="1">
    <source>
        <dbReference type="SAM" id="MobiDB-lite"/>
    </source>
</evidence>
<dbReference type="Proteomes" id="UP001335648">
    <property type="component" value="Unassembled WGS sequence"/>
</dbReference>
<organism evidence="2 3">
    <name type="scientific">Champsocephalus esox</name>
    <name type="common">pike icefish</name>
    <dbReference type="NCBI Taxonomy" id="159716"/>
    <lineage>
        <taxon>Eukaryota</taxon>
        <taxon>Metazoa</taxon>
        <taxon>Chordata</taxon>
        <taxon>Craniata</taxon>
        <taxon>Vertebrata</taxon>
        <taxon>Euteleostomi</taxon>
        <taxon>Actinopterygii</taxon>
        <taxon>Neopterygii</taxon>
        <taxon>Teleostei</taxon>
        <taxon>Neoteleostei</taxon>
        <taxon>Acanthomorphata</taxon>
        <taxon>Eupercaria</taxon>
        <taxon>Perciformes</taxon>
        <taxon>Notothenioidei</taxon>
        <taxon>Channichthyidae</taxon>
        <taxon>Champsocephalus</taxon>
    </lineage>
</organism>
<keyword evidence="3" id="KW-1185">Reference proteome</keyword>
<evidence type="ECO:0000313" key="3">
    <source>
        <dbReference type="Proteomes" id="UP001335648"/>
    </source>
</evidence>
<evidence type="ECO:0000313" key="2">
    <source>
        <dbReference type="EMBL" id="KAK5878106.1"/>
    </source>
</evidence>
<dbReference type="EMBL" id="JAULUE010002066">
    <property type="protein sequence ID" value="KAK5878106.1"/>
    <property type="molecule type" value="Genomic_DNA"/>
</dbReference>
<gene>
    <name evidence="2" type="ORF">CesoFtcFv8_025545</name>
</gene>
<proteinExistence type="predicted"/>
<reference evidence="2 3" key="1">
    <citation type="journal article" date="2023" name="Mol. Biol. Evol.">
        <title>Genomics of Secondarily Temperate Adaptation in the Only Non-Antarctic Icefish.</title>
        <authorList>
            <person name="Rivera-Colon A.G."/>
            <person name="Rayamajhi N."/>
            <person name="Minhas B.F."/>
            <person name="Madrigal G."/>
            <person name="Bilyk K.T."/>
            <person name="Yoon V."/>
            <person name="Hune M."/>
            <person name="Gregory S."/>
            <person name="Cheng C.H.C."/>
            <person name="Catchen J.M."/>
        </authorList>
    </citation>
    <scope>NUCLEOTIDE SEQUENCE [LARGE SCALE GENOMIC DNA]</scope>
    <source>
        <strain evidence="2">JC2023a</strain>
    </source>
</reference>
<protein>
    <submittedName>
        <fullName evidence="2">Uncharacterized protein</fullName>
    </submittedName>
</protein>
<accession>A0AAN8GF86</accession>
<sequence length="79" mass="8642">MKPPKRSLTPCDREVPQSLGPRYRCEVTTVTAHHLEQLWALGEAAKKHLGDYEGGDEVSEAIGHSGEASTPNPDHRAHS</sequence>
<comment type="caution">
    <text evidence="2">The sequence shown here is derived from an EMBL/GenBank/DDBJ whole genome shotgun (WGS) entry which is preliminary data.</text>
</comment>
<feature type="region of interest" description="Disordered" evidence="1">
    <location>
        <begin position="51"/>
        <end position="79"/>
    </location>
</feature>
<name>A0AAN8GF86_9TELE</name>
<dbReference type="AlphaFoldDB" id="A0AAN8GF86"/>